<evidence type="ECO:0000313" key="1">
    <source>
        <dbReference type="EMBL" id="VVN12753.1"/>
    </source>
</evidence>
<gene>
    <name evidence="1" type="ORF">PS673_03885</name>
</gene>
<evidence type="ECO:0000313" key="2">
    <source>
        <dbReference type="Proteomes" id="UP000344274"/>
    </source>
</evidence>
<protein>
    <submittedName>
        <fullName evidence="1">Uncharacterized protein</fullName>
    </submittedName>
</protein>
<dbReference type="Proteomes" id="UP000344274">
    <property type="component" value="Unassembled WGS sequence"/>
</dbReference>
<organism evidence="1 2">
    <name type="scientific">Pseudomonas fluorescens</name>
    <dbReference type="NCBI Taxonomy" id="294"/>
    <lineage>
        <taxon>Bacteria</taxon>
        <taxon>Pseudomonadati</taxon>
        <taxon>Pseudomonadota</taxon>
        <taxon>Gammaproteobacteria</taxon>
        <taxon>Pseudomonadales</taxon>
        <taxon>Pseudomonadaceae</taxon>
        <taxon>Pseudomonas</taxon>
    </lineage>
</organism>
<proteinExistence type="predicted"/>
<dbReference type="AlphaFoldDB" id="A0A5E6R146"/>
<accession>A0A5E6R146</accession>
<dbReference type="RefSeq" id="WP_150812535.1">
    <property type="nucleotide sequence ID" value="NZ_CABVHB010000034.1"/>
</dbReference>
<sequence>MIPKLLVTIGIVFYAVVVPVLELNDTHVFNQAWEPHARLHEVWQLFTNTAIGAFSLWLVWLKGNLRLSSLLTLFITGGFLMAYWLRESYGGSMILTDGSEKMILGVNLGLLAYTLAILLAGIAVVIDLRKRAARVSI</sequence>
<name>A0A5E6R146_PSEFL</name>
<dbReference type="EMBL" id="CABVHB010000034">
    <property type="protein sequence ID" value="VVN12753.1"/>
    <property type="molecule type" value="Genomic_DNA"/>
</dbReference>
<reference evidence="1 2" key="1">
    <citation type="submission" date="2019-09" db="EMBL/GenBank/DDBJ databases">
        <authorList>
            <person name="Chandra G."/>
            <person name="Truman W A."/>
        </authorList>
    </citation>
    <scope>NUCLEOTIDE SEQUENCE [LARGE SCALE GENOMIC DNA]</scope>
    <source>
        <strain evidence="1">PS673</strain>
    </source>
</reference>